<sequence length="105" mass="12235">MASKNKTDVITNISEATGLSCKQISEVLTSFFEYIVKNNMQGNTVKINKFGTFYMQNFNYNKNQYDFSTKKNKRLIATKKIIQFKMSKHLKYSLNSNLDNKIILM</sequence>
<dbReference type="Proteomes" id="UP000011708">
    <property type="component" value="Chromosome"/>
</dbReference>
<dbReference type="PATRIC" id="fig|999431.4.peg.128"/>
<dbReference type="SUPFAM" id="SSF47729">
    <property type="entry name" value="IHF-like DNA-binding proteins"/>
    <property type="match status" value="1"/>
</dbReference>
<dbReference type="Gene3D" id="4.10.520.10">
    <property type="entry name" value="IHF-like DNA-binding proteins"/>
    <property type="match status" value="1"/>
</dbReference>
<dbReference type="SMART" id="SM00411">
    <property type="entry name" value="BHL"/>
    <property type="match status" value="1"/>
</dbReference>
<organism evidence="4">
    <name type="scientific">Treponema denticola H1-T</name>
    <dbReference type="NCBI Taxonomy" id="999431"/>
    <lineage>
        <taxon>Bacteria</taxon>
        <taxon>Pseudomonadati</taxon>
        <taxon>Spirochaetota</taxon>
        <taxon>Spirochaetia</taxon>
        <taxon>Spirochaetales</taxon>
        <taxon>Treponemataceae</taxon>
        <taxon>Treponema</taxon>
    </lineage>
</organism>
<dbReference type="Pfam" id="PF00216">
    <property type="entry name" value="Bac_DNA_binding"/>
    <property type="match status" value="1"/>
</dbReference>
<protein>
    <recommendedName>
        <fullName evidence="5">DNA-binding protein HU</fullName>
    </recommendedName>
</protein>
<dbReference type="GO" id="GO:0003677">
    <property type="term" value="F:DNA binding"/>
    <property type="evidence" value="ECO:0007669"/>
    <property type="project" value="UniProtKB-KW"/>
</dbReference>
<dbReference type="RefSeq" id="WP_002686844.1">
    <property type="nucleotide sequence ID" value="NZ_CM001794.1"/>
</dbReference>
<dbReference type="AlphaFoldDB" id="M2CB43"/>
<keyword evidence="2" id="KW-0238">DNA-binding</keyword>
<accession>M2CB43</accession>
<name>M2CB43_TREDN</name>
<reference evidence="4" key="1">
    <citation type="submission" date="2012-01" db="EMBL/GenBank/DDBJ databases">
        <title>The Genome Sequence of Treponema denticola H1-T.</title>
        <authorList>
            <consortium name="The Broad Institute Genome Sequencing Platform"/>
            <person name="Earl A."/>
            <person name="Ward D."/>
            <person name="Feldgarden M."/>
            <person name="Gevers D."/>
            <person name="Blanton J.M."/>
            <person name="Fenno C.J."/>
            <person name="Baranova O.V."/>
            <person name="Mathney J."/>
            <person name="Dewhirst F.E."/>
            <person name="Izard J."/>
            <person name="Young S.K."/>
            <person name="Zeng Q."/>
            <person name="Gargeya S."/>
            <person name="Fitzgerald M."/>
            <person name="Haas B."/>
            <person name="Abouelleil A."/>
            <person name="Alvarado L."/>
            <person name="Arachchi H.M."/>
            <person name="Berlin A."/>
            <person name="Chapman S.B."/>
            <person name="Gearin G."/>
            <person name="Goldberg J."/>
            <person name="Griggs A."/>
            <person name="Gujja S."/>
            <person name="Hansen M."/>
            <person name="Heiman D."/>
            <person name="Howarth C."/>
            <person name="Larimer J."/>
            <person name="Lui A."/>
            <person name="MacDonald P.J.P."/>
            <person name="McCowen C."/>
            <person name="Montmayeur A."/>
            <person name="Murphy C."/>
            <person name="Neiman D."/>
            <person name="Pearson M."/>
            <person name="Priest M."/>
            <person name="Roberts A."/>
            <person name="Saif S."/>
            <person name="Shea T."/>
            <person name="Sisk P."/>
            <person name="Stolte C."/>
            <person name="Sykes S."/>
            <person name="Wortman J."/>
            <person name="Nusbaum C."/>
            <person name="Birren B."/>
        </authorList>
    </citation>
    <scope>NUCLEOTIDE SEQUENCE [LARGE SCALE GENOMIC DNA]</scope>
    <source>
        <strain evidence="4">H1-T</strain>
    </source>
</reference>
<evidence type="ECO:0000313" key="4">
    <source>
        <dbReference type="EMBL" id="EMB34587.1"/>
    </source>
</evidence>
<dbReference type="InterPro" id="IPR010992">
    <property type="entry name" value="IHF-like_DNA-bd_dom_sf"/>
</dbReference>
<evidence type="ECO:0000256" key="1">
    <source>
        <dbReference type="ARBA" id="ARBA00010529"/>
    </source>
</evidence>
<gene>
    <name evidence="4" type="ORF">HMPREF9725_00126</name>
</gene>
<evidence type="ECO:0008006" key="5">
    <source>
        <dbReference type="Google" id="ProtNLM"/>
    </source>
</evidence>
<dbReference type="HOGENOM" id="CLU_2235390_0_0_12"/>
<dbReference type="EMBL" id="AGDW01000001">
    <property type="protein sequence ID" value="EMB34587.1"/>
    <property type="molecule type" value="Genomic_DNA"/>
</dbReference>
<evidence type="ECO:0000256" key="3">
    <source>
        <dbReference type="RuleBase" id="RU003939"/>
    </source>
</evidence>
<comment type="caution">
    <text evidence="4">The sequence shown here is derived from an EMBL/GenBank/DDBJ whole genome shotgun (WGS) entry which is preliminary data.</text>
</comment>
<dbReference type="InterPro" id="IPR000119">
    <property type="entry name" value="Hist_DNA-bd"/>
</dbReference>
<comment type="similarity">
    <text evidence="1 3">Belongs to the bacterial histone-like protein family.</text>
</comment>
<proteinExistence type="inferred from homology"/>
<evidence type="ECO:0000256" key="2">
    <source>
        <dbReference type="ARBA" id="ARBA00023125"/>
    </source>
</evidence>
<dbReference type="GO" id="GO:0030527">
    <property type="term" value="F:structural constituent of chromatin"/>
    <property type="evidence" value="ECO:0007669"/>
    <property type="project" value="InterPro"/>
</dbReference>